<sequence length="85" mass="9563">MSEEIAGNIINSGDHRRRCKPYKIEHNISPAAGRSPLEMPYFSLRHLSRQGILVYRCLPPASRQQAGLRSQAVFMQLVGHLGGYE</sequence>
<dbReference type="AlphaFoldDB" id="A0A0J6FNA2"/>
<evidence type="ECO:0000313" key="1">
    <source>
        <dbReference type="EMBL" id="KMM71858.1"/>
    </source>
</evidence>
<reference evidence="2" key="3">
    <citation type="journal article" date="2010" name="Genome Res.">
        <title>Population genomic sequencing of Coccidioides fungi reveals recent hybridization and transposon control.</title>
        <authorList>
            <person name="Neafsey D.E."/>
            <person name="Barker B.M."/>
            <person name="Sharpton T.J."/>
            <person name="Stajich J.E."/>
            <person name="Park D.J."/>
            <person name="Whiston E."/>
            <person name="Hung C.-Y."/>
            <person name="McMahan C."/>
            <person name="White J."/>
            <person name="Sykes S."/>
            <person name="Heiman D."/>
            <person name="Young S."/>
            <person name="Zeng Q."/>
            <person name="Abouelleil A."/>
            <person name="Aftuck L."/>
            <person name="Bessette D."/>
            <person name="Brown A."/>
            <person name="FitzGerald M."/>
            <person name="Lui A."/>
            <person name="Macdonald J.P."/>
            <person name="Priest M."/>
            <person name="Orbach M.J."/>
            <person name="Galgiani J.N."/>
            <person name="Kirkland T.N."/>
            <person name="Cole G.T."/>
            <person name="Birren B.W."/>
            <person name="Henn M.R."/>
            <person name="Taylor J.W."/>
            <person name="Rounsley S.D."/>
        </authorList>
    </citation>
    <scope>NUCLEOTIDE SEQUENCE [LARGE SCALE GENOMIC DNA]</scope>
    <source>
        <strain evidence="2">RMSCC 3488</strain>
    </source>
</reference>
<evidence type="ECO:0000313" key="2">
    <source>
        <dbReference type="Proteomes" id="UP000054567"/>
    </source>
</evidence>
<name>A0A0J6FNA2_COCPO</name>
<dbReference type="Proteomes" id="UP000054567">
    <property type="component" value="Unassembled WGS sequence"/>
</dbReference>
<organism evidence="1 2">
    <name type="scientific">Coccidioides posadasii RMSCC 3488</name>
    <dbReference type="NCBI Taxonomy" id="454284"/>
    <lineage>
        <taxon>Eukaryota</taxon>
        <taxon>Fungi</taxon>
        <taxon>Dikarya</taxon>
        <taxon>Ascomycota</taxon>
        <taxon>Pezizomycotina</taxon>
        <taxon>Eurotiomycetes</taxon>
        <taxon>Eurotiomycetidae</taxon>
        <taxon>Onygenales</taxon>
        <taxon>Onygenaceae</taxon>
        <taxon>Coccidioides</taxon>
    </lineage>
</organism>
<gene>
    <name evidence="1" type="ORF">CPAG_08159</name>
</gene>
<protein>
    <submittedName>
        <fullName evidence="1">Uncharacterized protein</fullName>
    </submittedName>
</protein>
<accession>A0A0J6FNA2</accession>
<reference evidence="2" key="2">
    <citation type="journal article" date="2009" name="Genome Res.">
        <title>Comparative genomic analyses of the human fungal pathogens Coccidioides and their relatives.</title>
        <authorList>
            <person name="Sharpton T.J."/>
            <person name="Stajich J.E."/>
            <person name="Rounsley S.D."/>
            <person name="Gardner M.J."/>
            <person name="Wortman J.R."/>
            <person name="Jordar V.S."/>
            <person name="Maiti R."/>
            <person name="Kodira C.D."/>
            <person name="Neafsey D.E."/>
            <person name="Zeng Q."/>
            <person name="Hung C.-Y."/>
            <person name="McMahan C."/>
            <person name="Muszewska A."/>
            <person name="Grynberg M."/>
            <person name="Mandel M.A."/>
            <person name="Kellner E.M."/>
            <person name="Barker B.M."/>
            <person name="Galgiani J.N."/>
            <person name="Orbach M.J."/>
            <person name="Kirkland T.N."/>
            <person name="Cole G.T."/>
            <person name="Henn M.R."/>
            <person name="Birren B.W."/>
            <person name="Taylor J.W."/>
        </authorList>
    </citation>
    <scope>NUCLEOTIDE SEQUENCE [LARGE SCALE GENOMIC DNA]</scope>
    <source>
        <strain evidence="2">RMSCC 3488</strain>
    </source>
</reference>
<proteinExistence type="predicted"/>
<dbReference type="VEuPathDB" id="FungiDB:CPAG_08159"/>
<reference evidence="1 2" key="1">
    <citation type="submission" date="2007-06" db="EMBL/GenBank/DDBJ databases">
        <title>The Genome Sequence of Coccidioides posadasii RMSCC_3488.</title>
        <authorList>
            <consortium name="Coccidioides Genome Resources Consortium"/>
            <consortium name="The Broad Institute Genome Sequencing Platform"/>
            <person name="Henn M.R."/>
            <person name="Sykes S."/>
            <person name="Young S."/>
            <person name="Jaffe D."/>
            <person name="Berlin A."/>
            <person name="Alvarez P."/>
            <person name="Butler J."/>
            <person name="Gnerre S."/>
            <person name="Grabherr M."/>
            <person name="Mauceli E."/>
            <person name="Brockman W."/>
            <person name="Kodira C."/>
            <person name="Alvarado L."/>
            <person name="Zeng Q."/>
            <person name="Crawford M."/>
            <person name="Antoine C."/>
            <person name="Devon K."/>
            <person name="Galgiani J."/>
            <person name="Orsborn K."/>
            <person name="Lewis M.L."/>
            <person name="Nusbaum C."/>
            <person name="Galagan J."/>
            <person name="Birren B."/>
        </authorList>
    </citation>
    <scope>NUCLEOTIDE SEQUENCE [LARGE SCALE GENOMIC DNA]</scope>
    <source>
        <strain evidence="1 2">RMSCC 3488</strain>
    </source>
</reference>
<dbReference type="EMBL" id="DS268113">
    <property type="protein sequence ID" value="KMM71858.1"/>
    <property type="molecule type" value="Genomic_DNA"/>
</dbReference>